<evidence type="ECO:0008006" key="3">
    <source>
        <dbReference type="Google" id="ProtNLM"/>
    </source>
</evidence>
<dbReference type="GeneID" id="25916525"/>
<dbReference type="InterPro" id="IPR011012">
    <property type="entry name" value="Longin-like_dom_sf"/>
</dbReference>
<sequence>SNMKIFAIAVFRKKDKESTNLAQNVDVSSFGYFQRGSVQEFIEFFMKTVASRTEAGTRVRRCP</sequence>
<protein>
    <recommendedName>
        <fullName evidence="3">Longin domain-containing protein</fullName>
    </recommendedName>
</protein>
<name>A0A0L0F5H6_9EUKA</name>
<organism evidence="1 2">
    <name type="scientific">Sphaeroforma arctica JP610</name>
    <dbReference type="NCBI Taxonomy" id="667725"/>
    <lineage>
        <taxon>Eukaryota</taxon>
        <taxon>Ichthyosporea</taxon>
        <taxon>Ichthyophonida</taxon>
        <taxon>Sphaeroforma</taxon>
    </lineage>
</organism>
<dbReference type="GO" id="GO:0005794">
    <property type="term" value="C:Golgi apparatus"/>
    <property type="evidence" value="ECO:0007669"/>
    <property type="project" value="TreeGrafter"/>
</dbReference>
<evidence type="ECO:0000313" key="2">
    <source>
        <dbReference type="Proteomes" id="UP000054560"/>
    </source>
</evidence>
<dbReference type="PANTHER" id="PTHR45806">
    <property type="entry name" value="SYNAPTOBREVIN HOMOLOG YKT6"/>
    <property type="match status" value="1"/>
</dbReference>
<dbReference type="PANTHER" id="PTHR45806:SF1">
    <property type="entry name" value="SYNAPTOBREVIN HOMOLOG YKT6"/>
    <property type="match status" value="1"/>
</dbReference>
<dbReference type="AlphaFoldDB" id="A0A0L0F5H6"/>
<dbReference type="Gene3D" id="3.30.450.50">
    <property type="entry name" value="Longin domain"/>
    <property type="match status" value="1"/>
</dbReference>
<evidence type="ECO:0000313" key="1">
    <source>
        <dbReference type="EMBL" id="KNC71438.1"/>
    </source>
</evidence>
<dbReference type="SUPFAM" id="SSF64356">
    <property type="entry name" value="SNARE-like"/>
    <property type="match status" value="1"/>
</dbReference>
<keyword evidence="2" id="KW-1185">Reference proteome</keyword>
<dbReference type="RefSeq" id="XP_014145340.1">
    <property type="nucleotide sequence ID" value="XM_014289865.1"/>
</dbReference>
<accession>A0A0L0F5H6</accession>
<dbReference type="STRING" id="667725.A0A0L0F5H6"/>
<dbReference type="GO" id="GO:0006888">
    <property type="term" value="P:endoplasmic reticulum to Golgi vesicle-mediated transport"/>
    <property type="evidence" value="ECO:0007669"/>
    <property type="project" value="TreeGrafter"/>
</dbReference>
<feature type="non-terminal residue" evidence="1">
    <location>
        <position position="1"/>
    </location>
</feature>
<gene>
    <name evidence="1" type="ORF">SARC_16021</name>
</gene>
<dbReference type="GO" id="GO:0005484">
    <property type="term" value="F:SNAP receptor activity"/>
    <property type="evidence" value="ECO:0007669"/>
    <property type="project" value="TreeGrafter"/>
</dbReference>
<dbReference type="OrthoDB" id="27923at2759"/>
<reference evidence="1 2" key="1">
    <citation type="submission" date="2011-02" db="EMBL/GenBank/DDBJ databases">
        <title>The Genome Sequence of Sphaeroforma arctica JP610.</title>
        <authorList>
            <consortium name="The Broad Institute Genome Sequencing Platform"/>
            <person name="Russ C."/>
            <person name="Cuomo C."/>
            <person name="Young S.K."/>
            <person name="Zeng Q."/>
            <person name="Gargeya S."/>
            <person name="Alvarado L."/>
            <person name="Berlin A."/>
            <person name="Chapman S.B."/>
            <person name="Chen Z."/>
            <person name="Freedman E."/>
            <person name="Gellesch M."/>
            <person name="Goldberg J."/>
            <person name="Griggs A."/>
            <person name="Gujja S."/>
            <person name="Heilman E."/>
            <person name="Heiman D."/>
            <person name="Howarth C."/>
            <person name="Mehta T."/>
            <person name="Neiman D."/>
            <person name="Pearson M."/>
            <person name="Roberts A."/>
            <person name="Saif S."/>
            <person name="Shea T."/>
            <person name="Shenoy N."/>
            <person name="Sisk P."/>
            <person name="Stolte C."/>
            <person name="Sykes S."/>
            <person name="White J."/>
            <person name="Yandava C."/>
            <person name="Burger G."/>
            <person name="Gray M.W."/>
            <person name="Holland P.W.H."/>
            <person name="King N."/>
            <person name="Lang F.B.F."/>
            <person name="Roger A.J."/>
            <person name="Ruiz-Trillo I."/>
            <person name="Haas B."/>
            <person name="Nusbaum C."/>
            <person name="Birren B."/>
        </authorList>
    </citation>
    <scope>NUCLEOTIDE SEQUENCE [LARGE SCALE GENOMIC DNA]</scope>
    <source>
        <strain evidence="1 2">JP610</strain>
    </source>
</reference>
<dbReference type="Proteomes" id="UP000054560">
    <property type="component" value="Unassembled WGS sequence"/>
</dbReference>
<dbReference type="EMBL" id="KQ248812">
    <property type="protein sequence ID" value="KNC71438.1"/>
    <property type="molecule type" value="Genomic_DNA"/>
</dbReference>
<proteinExistence type="predicted"/>